<feature type="site" description="Cleavage" evidence="1">
    <location>
        <begin position="7"/>
        <end position="8"/>
    </location>
</feature>
<keyword evidence="1" id="KW-0808">Transferase</keyword>
<reference evidence="3 4" key="1">
    <citation type="journal article" date="2010" name="J. Microbiol.">
        <title>Phenotypic characterization and genomic analysis of the Shigella sonnei bacteriophage SP18.</title>
        <authorList>
            <person name="Kim K.H."/>
            <person name="Chang H.W."/>
            <person name="Nam Y.D."/>
            <person name="Roh S.W."/>
            <person name="Bae J.W."/>
        </authorList>
    </citation>
    <scope>NUCLEOTIDE SEQUENCE [LARGE SCALE GENOMIC DNA]</scope>
</reference>
<dbReference type="PROSITE" id="PS51996">
    <property type="entry name" value="TR_MART"/>
    <property type="match status" value="1"/>
</dbReference>
<organism evidence="3 4">
    <name type="scientific">Shigella phage SP18</name>
    <dbReference type="NCBI Taxonomy" id="645664"/>
    <lineage>
        <taxon>Viruses</taxon>
        <taxon>Duplodnaviria</taxon>
        <taxon>Heunggongvirae</taxon>
        <taxon>Uroviricota</taxon>
        <taxon>Caudoviricetes</taxon>
        <taxon>Pantevenvirales</taxon>
        <taxon>Straboviridae</taxon>
        <taxon>Tevenvirinae</taxon>
        <taxon>Gaprivervirus</taxon>
        <taxon>Gaprivervirus sp18</taxon>
    </lineage>
</organism>
<evidence type="ECO:0000313" key="3">
    <source>
        <dbReference type="EMBL" id="ADO19552.1"/>
    </source>
</evidence>
<dbReference type="HAMAP" id="MF_04139">
    <property type="entry name" value="ALT_T4"/>
    <property type="match status" value="1"/>
</dbReference>
<feature type="domain" description="ADP ribosyltransferase" evidence="2">
    <location>
        <begin position="397"/>
        <end position="574"/>
    </location>
</feature>
<comment type="similarity">
    <text evidence="1">Belongs to the Tevenvirinae NAD(+)--arginine ADP-ribosyltransferase family.</text>
</comment>
<dbReference type="GO" id="GO:0044423">
    <property type="term" value="C:virion component"/>
    <property type="evidence" value="ECO:0007669"/>
    <property type="project" value="UniProtKB-UniRule"/>
</dbReference>
<evidence type="ECO:0000256" key="1">
    <source>
        <dbReference type="HAMAP-Rule" id="MF_04139"/>
    </source>
</evidence>
<proteinExistence type="inferred from homology"/>
<dbReference type="GO" id="GO:0016779">
    <property type="term" value="F:nucleotidyltransferase activity"/>
    <property type="evidence" value="ECO:0007669"/>
    <property type="project" value="UniProtKB-KW"/>
</dbReference>
<organismHost>
    <name type="scientific">Shigella sonnei</name>
    <dbReference type="NCBI Taxonomy" id="624"/>
</organismHost>
<evidence type="ECO:0000259" key="2">
    <source>
        <dbReference type="Pfam" id="PF03496"/>
    </source>
</evidence>
<sequence>MTELLSEVFEGESNIPAINLSKSKVPQIWNIQVPGNDNLIARMVSYASEGDAIKQVKTGDKYAHVILMSLNSNGTPAILKGGLGDNPIGAIKSIFDVVYEQVKLMKMDAIMFRFPTRKMKGQERTIQRVLARLIMARAGGQFKVLDDMYQYTGKHTYVLIYRKSKPIESIAGIPGINTELYTKVESKVGDVYVDKATGETVTKNEAIAASIAKVEEKRTDQAVVVKTKFSKRAAINALYSGNEPTGLAKFSPEHKEIYTKLSTSSAVHSADDARESQIAKASIKVIDRAGDEYADYFDLVAQGGVGEDKTKTRVAMDVFNALKEVDMEHKISEFSNVLRASKNPVDTLRRVADMLLDDSIVGTWAREDKTKEAIRIIADEIYTKAIQPLFHISDNPEITEDQAEAIKAYTRGKYTAINNFLLGKADAKESEIKMISDMDKVFENGVKLPKGTIIYRAQVMPTDMAINSIKNKTMYLPMFASTSLAPNIFGRMGHTAANLDPNALSSDIDDGAIDATIKSATGSAKPTIKIGMIIKGAENIKVVIPGDLANWSVETEVILPRGTMLKIDKVYGATAGMMGSMGKYILVECSILENDQIDESNSLLKKYDRISYDLSMEKLVHLLN</sequence>
<dbReference type="GO" id="GO:0005576">
    <property type="term" value="C:extracellular region"/>
    <property type="evidence" value="ECO:0007669"/>
    <property type="project" value="InterPro"/>
</dbReference>
<keyword evidence="4" id="KW-1185">Reference proteome</keyword>
<name>E3SF15_BPSP8</name>
<dbReference type="RefSeq" id="YP_003934835.1">
    <property type="nucleotide sequence ID" value="NC_014595.1"/>
</dbReference>
<dbReference type="GO" id="GO:0046782">
    <property type="term" value="P:regulation of viral transcription"/>
    <property type="evidence" value="ECO:0007669"/>
    <property type="project" value="UniProtKB-UniRule"/>
</dbReference>
<feature type="active site" evidence="1">
    <location>
        <position position="556"/>
    </location>
</feature>
<protein>
    <recommendedName>
        <fullName evidence="1">NAD(+)--arginine ADP-ribosyltransferase</fullName>
        <ecNumber evidence="1">2.4.2.31</ecNumber>
    </recommendedName>
</protein>
<dbReference type="InterPro" id="IPR016225">
    <property type="entry name" value="Phage_T4_Alt-like"/>
</dbReference>
<dbReference type="EMBL" id="GQ981382">
    <property type="protein sequence ID" value="ADO19552.1"/>
    <property type="molecule type" value="Genomic_DNA"/>
</dbReference>
<feature type="chain" id="PRO_5042301837" description="NAD(+)--arginine ADP-ribosyltransferase" evidence="1">
    <location>
        <begin position="1"/>
        <end position="624"/>
    </location>
</feature>
<dbReference type="Proteomes" id="UP000007042">
    <property type="component" value="Segment"/>
</dbReference>
<dbReference type="Pfam" id="PF03496">
    <property type="entry name" value="ADPrib_exo_Tox"/>
    <property type="match status" value="1"/>
</dbReference>
<dbReference type="InterPro" id="IPR003540">
    <property type="entry name" value="ADP-ribosyltransferase"/>
</dbReference>
<dbReference type="GO" id="GO:0106274">
    <property type="term" value="F:NAD+-protein-arginine ADP-ribosyltransferase activity"/>
    <property type="evidence" value="ECO:0007669"/>
    <property type="project" value="UniProtKB-UniRule"/>
</dbReference>
<comment type="subcellular location">
    <subcellularLocation>
        <location evidence="1">Virion</location>
    </subcellularLocation>
    <text evidence="1">About 25-50 copies per virion. This protein is injected into the bacterial cell along with the viral DNA.</text>
</comment>
<gene>
    <name evidence="3" type="primary">alta</name>
    <name evidence="3" type="ORF">SP18gp212</name>
</gene>
<dbReference type="PIRSF" id="PIRSF000491">
    <property type="entry name" value="Alt_phage"/>
    <property type="match status" value="1"/>
</dbReference>
<dbReference type="Gene3D" id="3.90.176.10">
    <property type="entry name" value="Toxin ADP-ribosyltransferase, Chain A, domain 1"/>
    <property type="match status" value="1"/>
</dbReference>
<accession>E3SF15</accession>
<comment type="function">
    <text evidence="1">ADP-ribosyltransferase that efficiently ADP-ribosylates one of the two alpha subunits of host RNA polymerase RPOA on an arginine located in the C-terminal region. ADP-ribosylation of RPOA alpha subunit enhances the transcription of viral early genes. Also ribosylates RPOA subunits beta, beta' and sigma 70 and performs an autoribosylation reaction.</text>
</comment>
<comment type="catalytic activity">
    <reaction evidence="1">
        <text>L-arginyl-[protein] + NAD(+) = N(omega)-(ADP-D-ribosyl)-L-arginyl-[protein] + nicotinamide + H(+)</text>
        <dbReference type="Rhea" id="RHEA:19149"/>
        <dbReference type="Rhea" id="RHEA-COMP:10532"/>
        <dbReference type="Rhea" id="RHEA-COMP:15087"/>
        <dbReference type="ChEBI" id="CHEBI:15378"/>
        <dbReference type="ChEBI" id="CHEBI:17154"/>
        <dbReference type="ChEBI" id="CHEBI:29965"/>
        <dbReference type="ChEBI" id="CHEBI:57540"/>
        <dbReference type="ChEBI" id="CHEBI:142554"/>
        <dbReference type="EC" id="2.4.2.31"/>
    </reaction>
</comment>
<dbReference type="EC" id="2.4.2.31" evidence="1"/>
<dbReference type="GeneID" id="9830576"/>
<comment type="caution">
    <text evidence="1">Lacks conserved residue(s) required for the propagation of feature annotation.</text>
</comment>
<dbReference type="KEGG" id="vg:9830576"/>
<keyword evidence="1" id="KW-0946">Virion</keyword>
<keyword evidence="1" id="KW-0520">NAD</keyword>
<keyword evidence="1" id="KW-0328">Glycosyltransferase</keyword>
<keyword evidence="1" id="KW-0548">Nucleotidyltransferase</keyword>
<dbReference type="SUPFAM" id="SSF56399">
    <property type="entry name" value="ADP-ribosylation"/>
    <property type="match status" value="1"/>
</dbReference>
<evidence type="ECO:0000313" key="4">
    <source>
        <dbReference type="Proteomes" id="UP000007042"/>
    </source>
</evidence>